<keyword evidence="4" id="KW-0411">Iron-sulfur</keyword>
<dbReference type="Pfam" id="PF04879">
    <property type="entry name" value="Molybdop_Fe4S4"/>
    <property type="match status" value="1"/>
</dbReference>
<comment type="similarity">
    <text evidence="1">Belongs to the prokaryotic molybdopterin-containing oxidoreductase family.</text>
</comment>
<name>A0ABW5CH73_9HYPH</name>
<feature type="domain" description="2Fe-2S ferredoxin-type" evidence="5">
    <location>
        <begin position="1020"/>
        <end position="1103"/>
    </location>
</feature>
<dbReference type="Gene3D" id="3.10.20.30">
    <property type="match status" value="1"/>
</dbReference>
<dbReference type="InterPro" id="IPR006656">
    <property type="entry name" value="Mopterin_OxRdtase"/>
</dbReference>
<dbReference type="Pfam" id="PF00111">
    <property type="entry name" value="Fer2"/>
    <property type="match status" value="1"/>
</dbReference>
<dbReference type="PANTHER" id="PTHR43742:SF6">
    <property type="entry name" value="OXIDOREDUCTASE YYAE-RELATED"/>
    <property type="match status" value="1"/>
</dbReference>
<dbReference type="InterPro" id="IPR009010">
    <property type="entry name" value="Asp_de-COase-like_dom_sf"/>
</dbReference>
<feature type="domain" description="4Fe-4S Mo/W bis-MGD-type" evidence="7">
    <location>
        <begin position="3"/>
        <end position="58"/>
    </location>
</feature>
<dbReference type="SUPFAM" id="SSF53706">
    <property type="entry name" value="Formate dehydrogenase/DMSO reductase, domains 1-3"/>
    <property type="match status" value="1"/>
</dbReference>
<dbReference type="Gene3D" id="2.20.25.90">
    <property type="entry name" value="ADC-like domains"/>
    <property type="match status" value="1"/>
</dbReference>
<dbReference type="CDD" id="cd06184">
    <property type="entry name" value="flavohem_like_fad_nad_binding"/>
    <property type="match status" value="1"/>
</dbReference>
<keyword evidence="9" id="KW-1185">Reference proteome</keyword>
<dbReference type="SMART" id="SM00926">
    <property type="entry name" value="Molybdop_Fe4S4"/>
    <property type="match status" value="1"/>
</dbReference>
<keyword evidence="2" id="KW-0479">Metal-binding</keyword>
<dbReference type="EMBL" id="JBHUIJ010000004">
    <property type="protein sequence ID" value="MFD2236615.1"/>
    <property type="molecule type" value="Genomic_DNA"/>
</dbReference>
<dbReference type="Gene3D" id="3.40.50.740">
    <property type="match status" value="2"/>
</dbReference>
<dbReference type="Pfam" id="PF01568">
    <property type="entry name" value="Molydop_binding"/>
    <property type="match status" value="1"/>
</dbReference>
<protein>
    <submittedName>
        <fullName evidence="8">Molybdopterin-dependent oxidoreductase</fullName>
    </submittedName>
</protein>
<sequence length="1103" mass="119365">MARVEKPGFCTLCRSRCGTINVVEDGRLVAVRPNPAHPTGKAMCAKGRAAPEIAHSARRLTTPLRRTVPKGAPDPGFVPISWEEALGEIAGKLGRYREESGPESVAFAITSGSSSSISDSLDWIQRFVRGFGSPNTVFSTEICNWHKDNAHAFTFGCGLPVADYRHSDLILLWGHNPANVWLAQAEAIGAGRAKGARLAVIDPRKAGSARDADLWLRVRPGTDGALALGLARWLIAHGAYDRDFVRHWTNAPLLVREDDGRFLRPRDIGLEGEGFLVWDEGAGRAAGAGAGLAAAALEGRFEVAAPGGPIPCRTAFDHYRAATDAYDPATVERITGIAAAQVEELARAIAGAKSVSYHGWTGVGQHTNAAQTERAIATLYALTGHFDAPGGNVRMPALPAPALHSMAMIPEETRRRALGLAERPIGPPADGWITSSDFYDAALTGSPYRVRALIAFGSNLLVSHPAPERGREALKALDFQVHCDLFLNPTAEMADIVLPVSSPWENEALRLGFEISPEAQETVQLRPRMIEPRGQARSDMWIVFQLATRLGMGELFFGGDMEKGLAHLLEPLGLDPATLRRSPQGVRVPLAHAYRKYREAGFATQTGKAELYSELLHRHGYPAVPQFVPPAEAQDQRFPLRLFSFNSGYFCHSQHRGITALRRRREEPTAGIHPELARRKGIAPGDWILLKSRVGEVRMKAELDETLAEDVVASDYGWWQGAPDLGLPGYRPQGPLGSSFNALISERERDPLSGSLPLRSFTCDVERLEAAGWAGWRAFTVAARQAEGADVVALTLAPADGGPLPRFRPGQYVSLRLSGAVRSYSLTGPALAAPASYTIAVRRIEGGLVSGLIGRELEVGASVDLQAPRGGFVLPVENEFPLVLIAGGIGITPFLSYLETLRGVPGEPEVTLHYGCRDAAHQPYRERLESLSRRLPNLTLVTHLSRPNPGERCDRRGRFTVRDIDPALLARRARFYICASDEMMGEVRQGLAGLGVPAFEVFAERFRSPPPPALGDLAPRRIVFARSGRTVEWRPDAVPAGILSVAERAGLALPSGCRVGQCESCAVPIREGLVQHLVECDDLEAGQCLTCQAVPLTDLVLDA</sequence>
<dbReference type="Pfam" id="PF00384">
    <property type="entry name" value="Molybdopterin"/>
    <property type="match status" value="1"/>
</dbReference>
<keyword evidence="3" id="KW-0408">Iron</keyword>
<dbReference type="InterPro" id="IPR017927">
    <property type="entry name" value="FAD-bd_FR_type"/>
</dbReference>
<dbReference type="PRINTS" id="PR00410">
    <property type="entry name" value="PHEHYDRXLASE"/>
</dbReference>
<evidence type="ECO:0000259" key="7">
    <source>
        <dbReference type="PROSITE" id="PS51669"/>
    </source>
</evidence>
<dbReference type="InterPro" id="IPR001041">
    <property type="entry name" value="2Fe-2S_ferredoxin-type"/>
</dbReference>
<dbReference type="PROSITE" id="PS51384">
    <property type="entry name" value="FAD_FR"/>
    <property type="match status" value="1"/>
</dbReference>
<feature type="domain" description="FAD-binding FR-type" evidence="6">
    <location>
        <begin position="774"/>
        <end position="875"/>
    </location>
</feature>
<dbReference type="InterPro" id="IPR037949">
    <property type="entry name" value="MopB_CT_Acetylene-hydratase"/>
</dbReference>
<comment type="caution">
    <text evidence="8">The sequence shown here is derived from an EMBL/GenBank/DDBJ whole genome shotgun (WGS) entry which is preliminary data.</text>
</comment>
<dbReference type="RefSeq" id="WP_209737719.1">
    <property type="nucleotide sequence ID" value="NZ_CP072611.1"/>
</dbReference>
<organism evidence="8 9">
    <name type="scientific">Aureimonas populi</name>
    <dbReference type="NCBI Taxonomy" id="1701758"/>
    <lineage>
        <taxon>Bacteria</taxon>
        <taxon>Pseudomonadati</taxon>
        <taxon>Pseudomonadota</taxon>
        <taxon>Alphaproteobacteria</taxon>
        <taxon>Hyphomicrobiales</taxon>
        <taxon>Aurantimonadaceae</taxon>
        <taxon>Aureimonas</taxon>
    </lineage>
</organism>
<dbReference type="SUPFAM" id="SSF63380">
    <property type="entry name" value="Riboflavin synthase domain-like"/>
    <property type="match status" value="1"/>
</dbReference>
<evidence type="ECO:0000313" key="8">
    <source>
        <dbReference type="EMBL" id="MFD2236615.1"/>
    </source>
</evidence>
<proteinExistence type="inferred from homology"/>
<dbReference type="InterPro" id="IPR012675">
    <property type="entry name" value="Beta-grasp_dom_sf"/>
</dbReference>
<dbReference type="Pfam" id="PF00175">
    <property type="entry name" value="NAD_binding_1"/>
    <property type="match status" value="1"/>
</dbReference>
<dbReference type="PANTHER" id="PTHR43742">
    <property type="entry name" value="TRIMETHYLAMINE-N-OXIDE REDUCTASE"/>
    <property type="match status" value="1"/>
</dbReference>
<evidence type="ECO:0000256" key="2">
    <source>
        <dbReference type="ARBA" id="ARBA00022723"/>
    </source>
</evidence>
<dbReference type="SUPFAM" id="SSF54292">
    <property type="entry name" value="2Fe-2S ferredoxin-like"/>
    <property type="match status" value="1"/>
</dbReference>
<dbReference type="InterPro" id="IPR001433">
    <property type="entry name" value="OxRdtase_FAD/NAD-bd"/>
</dbReference>
<evidence type="ECO:0000256" key="3">
    <source>
        <dbReference type="ARBA" id="ARBA00023004"/>
    </source>
</evidence>
<dbReference type="InterPro" id="IPR036010">
    <property type="entry name" value="2Fe-2S_ferredoxin-like_sf"/>
</dbReference>
<dbReference type="Proteomes" id="UP001597371">
    <property type="component" value="Unassembled WGS sequence"/>
</dbReference>
<dbReference type="CDD" id="cd00207">
    <property type="entry name" value="fer2"/>
    <property type="match status" value="1"/>
</dbReference>
<accession>A0ABW5CH73</accession>
<dbReference type="InterPro" id="IPR017938">
    <property type="entry name" value="Riboflavin_synthase-like_b-brl"/>
</dbReference>
<reference evidence="9" key="1">
    <citation type="journal article" date="2019" name="Int. J. Syst. Evol. Microbiol.">
        <title>The Global Catalogue of Microorganisms (GCM) 10K type strain sequencing project: providing services to taxonomists for standard genome sequencing and annotation.</title>
        <authorList>
            <consortium name="The Broad Institute Genomics Platform"/>
            <consortium name="The Broad Institute Genome Sequencing Center for Infectious Disease"/>
            <person name="Wu L."/>
            <person name="Ma J."/>
        </authorList>
    </citation>
    <scope>NUCLEOTIDE SEQUENCE [LARGE SCALE GENOMIC DNA]</scope>
    <source>
        <strain evidence="9">ZS-35-S2</strain>
    </source>
</reference>
<dbReference type="PROSITE" id="PS51085">
    <property type="entry name" value="2FE2S_FER_2"/>
    <property type="match status" value="1"/>
</dbReference>
<dbReference type="CDD" id="cd02781">
    <property type="entry name" value="MopB_CT_Acetylene-hydratase"/>
    <property type="match status" value="1"/>
</dbReference>
<dbReference type="Gene3D" id="2.40.40.20">
    <property type="match status" value="1"/>
</dbReference>
<dbReference type="InterPro" id="IPR006657">
    <property type="entry name" value="MoPterin_dinucl-bd_dom"/>
</dbReference>
<dbReference type="InterPro" id="IPR039261">
    <property type="entry name" value="FNR_nucleotide-bd"/>
</dbReference>
<gene>
    <name evidence="8" type="ORF">ACFSKQ_03935</name>
</gene>
<dbReference type="SUPFAM" id="SSF52343">
    <property type="entry name" value="Ferredoxin reductase-like, C-terminal NADP-linked domain"/>
    <property type="match status" value="1"/>
</dbReference>
<evidence type="ECO:0000259" key="6">
    <source>
        <dbReference type="PROSITE" id="PS51384"/>
    </source>
</evidence>
<dbReference type="Gene3D" id="3.40.228.10">
    <property type="entry name" value="Dimethylsulfoxide Reductase, domain 2"/>
    <property type="match status" value="2"/>
</dbReference>
<dbReference type="InterPro" id="IPR050612">
    <property type="entry name" value="Prok_Mopterin_Oxidored"/>
</dbReference>
<evidence type="ECO:0000256" key="1">
    <source>
        <dbReference type="ARBA" id="ARBA00010312"/>
    </source>
</evidence>
<evidence type="ECO:0000256" key="4">
    <source>
        <dbReference type="ARBA" id="ARBA00023014"/>
    </source>
</evidence>
<dbReference type="SUPFAM" id="SSF50692">
    <property type="entry name" value="ADC-like"/>
    <property type="match status" value="1"/>
</dbReference>
<dbReference type="PROSITE" id="PS51669">
    <property type="entry name" value="4FE4S_MOW_BIS_MGD"/>
    <property type="match status" value="1"/>
</dbReference>
<dbReference type="Gene3D" id="2.40.30.10">
    <property type="entry name" value="Translation factors"/>
    <property type="match status" value="1"/>
</dbReference>
<evidence type="ECO:0000259" key="5">
    <source>
        <dbReference type="PROSITE" id="PS51085"/>
    </source>
</evidence>
<evidence type="ECO:0000313" key="9">
    <source>
        <dbReference type="Proteomes" id="UP001597371"/>
    </source>
</evidence>
<dbReference type="InterPro" id="IPR006963">
    <property type="entry name" value="Mopterin_OxRdtase_4Fe-4S_dom"/>
</dbReference>
<dbReference type="Gene3D" id="3.40.50.80">
    <property type="entry name" value="Nucleotide-binding domain of ferredoxin-NADP reductase (FNR) module"/>
    <property type="match status" value="1"/>
</dbReference>